<evidence type="ECO:0000313" key="11">
    <source>
        <dbReference type="Proteomes" id="UP000190064"/>
    </source>
</evidence>
<dbReference type="EC" id="2.1.1.67" evidence="4 9"/>
<evidence type="ECO:0000256" key="3">
    <source>
        <dbReference type="ARBA" id="ARBA00008145"/>
    </source>
</evidence>
<sequence length="235" mass="26654">MDKAFWHQRWEEGRIGFHQDDVHPALPAYWNPVPEKLLASDDLSEAAVKGRRIVFVPLCGKSNDMVWLADQGWQVIGVELSERAVKDFFIAQGLSPVHTQVADQLSSYQAGPYLLYCGDMFHLHRQHMMAVTAVYDRASLVALPEAKRHRYAFHLAQMLSPAVEMLLVSLEHDKPAGPPFSVEAAEIEWLFGANFEITPLARLEEDERQVTDVVYRMVRKGLKSVSDRKRKSAGL</sequence>
<dbReference type="PANTHER" id="PTHR10259">
    <property type="entry name" value="THIOPURINE S-METHYLTRANSFERASE"/>
    <property type="match status" value="1"/>
</dbReference>
<keyword evidence="8 9" id="KW-0949">S-adenosyl-L-methionine</keyword>
<protein>
    <recommendedName>
        <fullName evidence="4 9">Thiopurine S-methyltransferase</fullName>
        <ecNumber evidence="4 9">2.1.1.67</ecNumber>
    </recommendedName>
    <alternativeName>
        <fullName evidence="9">Thiopurine methyltransferase</fullName>
    </alternativeName>
</protein>
<accession>A0A1T1H9C6</accession>
<proteinExistence type="inferred from homology"/>
<keyword evidence="5 9" id="KW-0963">Cytoplasm</keyword>
<evidence type="ECO:0000256" key="6">
    <source>
        <dbReference type="ARBA" id="ARBA00022603"/>
    </source>
</evidence>
<dbReference type="EMBL" id="MTSD02000006">
    <property type="protein sequence ID" value="OOV86442.1"/>
    <property type="molecule type" value="Genomic_DNA"/>
</dbReference>
<evidence type="ECO:0000256" key="1">
    <source>
        <dbReference type="ARBA" id="ARBA00000903"/>
    </source>
</evidence>
<dbReference type="Pfam" id="PF05724">
    <property type="entry name" value="TPMT"/>
    <property type="match status" value="1"/>
</dbReference>
<dbReference type="GO" id="GO:0032259">
    <property type="term" value="P:methylation"/>
    <property type="evidence" value="ECO:0007669"/>
    <property type="project" value="UniProtKB-KW"/>
</dbReference>
<feature type="binding site" evidence="9">
    <location>
        <position position="79"/>
    </location>
    <ligand>
        <name>S-adenosyl-L-methionine</name>
        <dbReference type="ChEBI" id="CHEBI:59789"/>
    </ligand>
</feature>
<keyword evidence="7 9" id="KW-0808">Transferase</keyword>
<evidence type="ECO:0000256" key="9">
    <source>
        <dbReference type="HAMAP-Rule" id="MF_00812"/>
    </source>
</evidence>
<evidence type="ECO:0000256" key="8">
    <source>
        <dbReference type="ARBA" id="ARBA00022691"/>
    </source>
</evidence>
<dbReference type="GO" id="GO:0005737">
    <property type="term" value="C:cytoplasm"/>
    <property type="evidence" value="ECO:0007669"/>
    <property type="project" value="UniProtKB-SubCell"/>
</dbReference>
<dbReference type="Proteomes" id="UP000190064">
    <property type="component" value="Unassembled WGS sequence"/>
</dbReference>
<dbReference type="PIRSF" id="PIRSF023956">
    <property type="entry name" value="Thiopurine_S-methyltransferase"/>
    <property type="match status" value="1"/>
</dbReference>
<evidence type="ECO:0000256" key="5">
    <source>
        <dbReference type="ARBA" id="ARBA00022490"/>
    </source>
</evidence>
<comment type="subcellular location">
    <subcellularLocation>
        <location evidence="2 9">Cytoplasm</location>
    </subcellularLocation>
</comment>
<evidence type="ECO:0000256" key="4">
    <source>
        <dbReference type="ARBA" id="ARBA00011905"/>
    </source>
</evidence>
<dbReference type="PANTHER" id="PTHR10259:SF11">
    <property type="entry name" value="THIOPURINE S-METHYLTRANSFERASE"/>
    <property type="match status" value="1"/>
</dbReference>
<comment type="catalytic activity">
    <reaction evidence="1 9">
        <text>S-adenosyl-L-methionine + a thiopurine = S-adenosyl-L-homocysteine + a thiopurine S-methylether.</text>
        <dbReference type="EC" id="2.1.1.67"/>
    </reaction>
</comment>
<feature type="binding site" evidence="9">
    <location>
        <position position="58"/>
    </location>
    <ligand>
        <name>S-adenosyl-L-methionine</name>
        <dbReference type="ChEBI" id="CHEBI:59789"/>
    </ligand>
</feature>
<gene>
    <name evidence="9" type="primary">tpm</name>
    <name evidence="10" type="ORF">BTA35_0213085</name>
</gene>
<dbReference type="HAMAP" id="MF_00812">
    <property type="entry name" value="Thiopur_methtran"/>
    <property type="match status" value="1"/>
</dbReference>
<feature type="binding site" evidence="9">
    <location>
        <position position="10"/>
    </location>
    <ligand>
        <name>S-adenosyl-L-methionine</name>
        <dbReference type="ChEBI" id="CHEBI:59789"/>
    </ligand>
</feature>
<keyword evidence="11" id="KW-1185">Reference proteome</keyword>
<dbReference type="InterPro" id="IPR025835">
    <property type="entry name" value="Thiopurine_S-MeTrfase"/>
</dbReference>
<dbReference type="Gene3D" id="3.40.50.150">
    <property type="entry name" value="Vaccinia Virus protein VP39"/>
    <property type="match status" value="1"/>
</dbReference>
<dbReference type="InterPro" id="IPR008854">
    <property type="entry name" value="TPMT"/>
</dbReference>
<comment type="caution">
    <text evidence="10">The sequence shown here is derived from an EMBL/GenBank/DDBJ whole genome shotgun (WGS) entry which is preliminary data.</text>
</comment>
<evidence type="ECO:0000256" key="2">
    <source>
        <dbReference type="ARBA" id="ARBA00004496"/>
    </source>
</evidence>
<dbReference type="SUPFAM" id="SSF53335">
    <property type="entry name" value="S-adenosyl-L-methionine-dependent methyltransferases"/>
    <property type="match status" value="1"/>
</dbReference>
<reference evidence="10" key="1">
    <citation type="submission" date="2017-02" db="EMBL/GenBank/DDBJ databases">
        <title>Draft Genome Sequence of the Salt Water Bacterium Oceanospirillum linum ATCC 11336.</title>
        <authorList>
            <person name="Trachtenberg A.M."/>
            <person name="Carney J.G."/>
            <person name="Linnane J.D."/>
            <person name="Rheaume B.A."/>
            <person name="Pitts N.L."/>
            <person name="Mykles D.L."/>
            <person name="Maclea K.S."/>
        </authorList>
    </citation>
    <scope>NUCLEOTIDE SEQUENCE [LARGE SCALE GENOMIC DNA]</scope>
    <source>
        <strain evidence="10">ATCC 11336</strain>
    </source>
</reference>
<dbReference type="AlphaFoldDB" id="A0A1T1H9C6"/>
<evidence type="ECO:0000256" key="7">
    <source>
        <dbReference type="ARBA" id="ARBA00022679"/>
    </source>
</evidence>
<dbReference type="PROSITE" id="PS51585">
    <property type="entry name" value="SAM_MT_TPMT"/>
    <property type="match status" value="1"/>
</dbReference>
<keyword evidence="6 9" id="KW-0489">Methyltransferase</keyword>
<feature type="binding site" evidence="9">
    <location>
        <position position="137"/>
    </location>
    <ligand>
        <name>S-adenosyl-L-methionine</name>
        <dbReference type="ChEBI" id="CHEBI:59789"/>
    </ligand>
</feature>
<dbReference type="RefSeq" id="WP_078320258.1">
    <property type="nucleotide sequence ID" value="NZ_FXTS01000007.1"/>
</dbReference>
<dbReference type="GO" id="GO:0008119">
    <property type="term" value="F:thiopurine S-methyltransferase activity"/>
    <property type="evidence" value="ECO:0007669"/>
    <property type="project" value="UniProtKB-UniRule"/>
</dbReference>
<organism evidence="10 11">
    <name type="scientific">Oceanospirillum linum</name>
    <dbReference type="NCBI Taxonomy" id="966"/>
    <lineage>
        <taxon>Bacteria</taxon>
        <taxon>Pseudomonadati</taxon>
        <taxon>Pseudomonadota</taxon>
        <taxon>Gammaproteobacteria</taxon>
        <taxon>Oceanospirillales</taxon>
        <taxon>Oceanospirillaceae</taxon>
        <taxon>Oceanospirillum</taxon>
    </lineage>
</organism>
<dbReference type="FunFam" id="3.40.50.150:FF:000101">
    <property type="entry name" value="Thiopurine S-methyltransferase"/>
    <property type="match status" value="1"/>
</dbReference>
<name>A0A1T1H9C6_OCELI</name>
<dbReference type="InterPro" id="IPR029063">
    <property type="entry name" value="SAM-dependent_MTases_sf"/>
</dbReference>
<evidence type="ECO:0000313" key="10">
    <source>
        <dbReference type="EMBL" id="OOV86442.1"/>
    </source>
</evidence>
<dbReference type="STRING" id="966.BTA35_0213085"/>
<comment type="similarity">
    <text evidence="3 9">Belongs to the class I-like SAM-binding methyltransferase superfamily. TPMT family.</text>
</comment>